<sequence length="56" mass="6104">MGRKASDDVIAAITASRGDKPVRVLQPDSMVTMDYRPDRLNIDVDAKGIITGLRCT</sequence>
<gene>
    <name evidence="1" type="ORF">V474_08300</name>
</gene>
<organism evidence="1 2">
    <name type="scientific">Novosphingobium barchaimii LL02</name>
    <dbReference type="NCBI Taxonomy" id="1114963"/>
    <lineage>
        <taxon>Bacteria</taxon>
        <taxon>Pseudomonadati</taxon>
        <taxon>Pseudomonadota</taxon>
        <taxon>Alphaproteobacteria</taxon>
        <taxon>Sphingomonadales</taxon>
        <taxon>Sphingomonadaceae</taxon>
        <taxon>Novosphingobium</taxon>
    </lineage>
</organism>
<dbReference type="InterPro" id="IPR021719">
    <property type="entry name" value="Prot_inh_I78"/>
</dbReference>
<dbReference type="Gene3D" id="3.30.10.10">
    <property type="entry name" value="Trypsin Inhibitor V, subunit A"/>
    <property type="match status" value="1"/>
</dbReference>
<comment type="caution">
    <text evidence="1">The sequence shown here is derived from an EMBL/GenBank/DDBJ whole genome shotgun (WGS) entry which is preliminary data.</text>
</comment>
<reference evidence="1 2" key="1">
    <citation type="journal article" date="2015" name="G3 (Bethesda)">
        <title>Insights into Ongoing Evolution of the Hexachlorocyclohexane Catabolic Pathway from Comparative Genomics of Ten Sphingomonadaceae Strains.</title>
        <authorList>
            <person name="Pearce S.L."/>
            <person name="Oakeshott J.G."/>
            <person name="Pandey G."/>
        </authorList>
    </citation>
    <scope>NUCLEOTIDE SEQUENCE [LARGE SCALE GENOMIC DNA]</scope>
    <source>
        <strain evidence="1 2">LL02</strain>
    </source>
</reference>
<dbReference type="Pfam" id="PF11720">
    <property type="entry name" value="Inhibitor_I78"/>
    <property type="match status" value="1"/>
</dbReference>
<dbReference type="PATRIC" id="fig|1114963.3.peg.557"/>
<protein>
    <recommendedName>
        <fullName evidence="3">Peptidase inhibitor I78 family protein</fullName>
    </recommendedName>
</protein>
<dbReference type="AlphaFoldDB" id="A0A0J7Y6D6"/>
<evidence type="ECO:0008006" key="3">
    <source>
        <dbReference type="Google" id="ProtNLM"/>
    </source>
</evidence>
<accession>A0A0J7Y6D6</accession>
<evidence type="ECO:0000313" key="1">
    <source>
        <dbReference type="EMBL" id="KMS59207.1"/>
    </source>
</evidence>
<evidence type="ECO:0000313" key="2">
    <source>
        <dbReference type="Proteomes" id="UP000052268"/>
    </source>
</evidence>
<name>A0A0J7Y6D6_9SPHN</name>
<dbReference type="Proteomes" id="UP000052268">
    <property type="component" value="Unassembled WGS sequence"/>
</dbReference>
<dbReference type="EMBL" id="JACU01000002">
    <property type="protein sequence ID" value="KMS59207.1"/>
    <property type="molecule type" value="Genomic_DNA"/>
</dbReference>
<dbReference type="PANTHER" id="PTHR39600">
    <property type="entry name" value="PEPTIDASE INHIBITOR I78 FAMILY PROTEIN"/>
    <property type="match status" value="1"/>
</dbReference>
<keyword evidence="2" id="KW-1185">Reference proteome</keyword>
<proteinExistence type="predicted"/>
<dbReference type="PANTHER" id="PTHR39600:SF1">
    <property type="entry name" value="PEPTIDASE INHIBITOR I78 FAMILY PROTEIN"/>
    <property type="match status" value="1"/>
</dbReference>